<sequence length="104" mass="11320">MQIQINTTNDIDGSAALISHAEDQVRQRLSRYQSRLTRIEMHLSDENGARDTAGDKRCVLEARPTGLAPVTVTDHGDTLESAMGGALKKMGSHLDSVFGKLDAR</sequence>
<accession>A0A7W9A4D6</accession>
<evidence type="ECO:0000313" key="1">
    <source>
        <dbReference type="EMBL" id="MBB5661241.1"/>
    </source>
</evidence>
<dbReference type="Pfam" id="PF02482">
    <property type="entry name" value="Ribosomal_S30AE"/>
    <property type="match status" value="1"/>
</dbReference>
<evidence type="ECO:0008006" key="3">
    <source>
        <dbReference type="Google" id="ProtNLM"/>
    </source>
</evidence>
<organism evidence="1 2">
    <name type="scientific">Brevundimonas halotolerans</name>
    <dbReference type="NCBI Taxonomy" id="69670"/>
    <lineage>
        <taxon>Bacteria</taxon>
        <taxon>Pseudomonadati</taxon>
        <taxon>Pseudomonadota</taxon>
        <taxon>Alphaproteobacteria</taxon>
        <taxon>Caulobacterales</taxon>
        <taxon>Caulobacteraceae</taxon>
        <taxon>Brevundimonas</taxon>
    </lineage>
</organism>
<evidence type="ECO:0000313" key="2">
    <source>
        <dbReference type="Proteomes" id="UP000548978"/>
    </source>
</evidence>
<dbReference type="SUPFAM" id="SSF69754">
    <property type="entry name" value="Ribosome binding protein Y (YfiA homologue)"/>
    <property type="match status" value="1"/>
</dbReference>
<protein>
    <recommendedName>
        <fullName evidence="3">HPF/RaiA family ribosome-associated protein</fullName>
    </recommendedName>
</protein>
<dbReference type="InterPro" id="IPR003489">
    <property type="entry name" value="RHF/RaiA"/>
</dbReference>
<dbReference type="RefSeq" id="WP_123288546.1">
    <property type="nucleotide sequence ID" value="NZ_JACIJB010000009.1"/>
</dbReference>
<reference evidence="1 2" key="1">
    <citation type="submission" date="2020-08" db="EMBL/GenBank/DDBJ databases">
        <title>Genomic Encyclopedia of Type Strains, Phase IV (KMG-IV): sequencing the most valuable type-strain genomes for metagenomic binning, comparative biology and taxonomic classification.</title>
        <authorList>
            <person name="Goeker M."/>
        </authorList>
    </citation>
    <scope>NUCLEOTIDE SEQUENCE [LARGE SCALE GENOMIC DNA]</scope>
    <source>
        <strain evidence="1 2">DSM 24448</strain>
    </source>
</reference>
<name>A0A7W9A4D6_9CAUL</name>
<proteinExistence type="predicted"/>
<dbReference type="InterPro" id="IPR036567">
    <property type="entry name" value="RHF-like"/>
</dbReference>
<dbReference type="AlphaFoldDB" id="A0A7W9A4D6"/>
<keyword evidence="2" id="KW-1185">Reference proteome</keyword>
<comment type="caution">
    <text evidence="1">The sequence shown here is derived from an EMBL/GenBank/DDBJ whole genome shotgun (WGS) entry which is preliminary data.</text>
</comment>
<dbReference type="OrthoDB" id="7205490at2"/>
<dbReference type="Proteomes" id="UP000548978">
    <property type="component" value="Unassembled WGS sequence"/>
</dbReference>
<dbReference type="EMBL" id="JACIJB010000009">
    <property type="protein sequence ID" value="MBB5661241.1"/>
    <property type="molecule type" value="Genomic_DNA"/>
</dbReference>
<dbReference type="Gene3D" id="3.30.160.100">
    <property type="entry name" value="Ribosome hibernation promotion factor-like"/>
    <property type="match status" value="1"/>
</dbReference>
<gene>
    <name evidence="1" type="ORF">FHS65_002001</name>
</gene>